<protein>
    <recommendedName>
        <fullName evidence="4">ATP-dependent RNA helicase</fullName>
        <ecNumber evidence="4">3.6.4.13</ecNumber>
    </recommendedName>
</protein>
<dbReference type="STRING" id="5722.A2ETP9"/>
<dbReference type="EMBL" id="DS113489">
    <property type="protein sequence ID" value="EAY03930.1"/>
    <property type="molecule type" value="Genomic_DNA"/>
</dbReference>
<dbReference type="VEuPathDB" id="TrichDB:TVAG_314600"/>
<name>A2ETP9_TRIV3</name>
<evidence type="ECO:0000256" key="4">
    <source>
        <dbReference type="RuleBase" id="RU365068"/>
    </source>
</evidence>
<keyword evidence="4 6" id="KW-0347">Helicase</keyword>
<keyword evidence="7" id="KW-1185">Reference proteome</keyword>
<sequence>MSVLEKKGFSKLTNIQAESIKAINNSRDALICANTGTGKTLSYLLPIFTNLAKEFPDIKREMGCLALIVVPTRELCLQIETVVQDLRSKMNFIVAGTLLGGEQTNVEKKALRKGLNVIITTPGRLTYHLQNSQNLTFDYFRYFVLDEADRLLSEGFQNQLVQIINPQIIDW</sequence>
<keyword evidence="3 4" id="KW-0067">ATP-binding</keyword>
<dbReference type="GO" id="GO:0005524">
    <property type="term" value="F:ATP binding"/>
    <property type="evidence" value="ECO:0007669"/>
    <property type="project" value="UniProtKB-UniRule"/>
</dbReference>
<dbReference type="Gene3D" id="3.40.50.300">
    <property type="entry name" value="P-loop containing nucleotide triphosphate hydrolases"/>
    <property type="match status" value="1"/>
</dbReference>
<dbReference type="InParanoid" id="A2ETP9"/>
<dbReference type="EC" id="3.6.4.13" evidence="4"/>
<evidence type="ECO:0000313" key="6">
    <source>
        <dbReference type="EMBL" id="EAY03930.1"/>
    </source>
</evidence>
<dbReference type="InterPro" id="IPR027417">
    <property type="entry name" value="P-loop_NTPase"/>
</dbReference>
<dbReference type="SMART" id="SM00487">
    <property type="entry name" value="DEXDc"/>
    <property type="match status" value="1"/>
</dbReference>
<feature type="domain" description="Helicase ATP-binding" evidence="5">
    <location>
        <begin position="20"/>
        <end position="169"/>
    </location>
</feature>
<gene>
    <name evidence="6" type="ORF">TVAG_314600</name>
</gene>
<dbReference type="RefSeq" id="XP_001316153.1">
    <property type="nucleotide sequence ID" value="XM_001316118.1"/>
</dbReference>
<dbReference type="InterPro" id="IPR000629">
    <property type="entry name" value="RNA-helicase_DEAD-box_CS"/>
</dbReference>
<evidence type="ECO:0000256" key="1">
    <source>
        <dbReference type="ARBA" id="ARBA00022741"/>
    </source>
</evidence>
<comment type="function">
    <text evidence="4">RNA helicase.</text>
</comment>
<dbReference type="PROSITE" id="PS51192">
    <property type="entry name" value="HELICASE_ATP_BIND_1"/>
    <property type="match status" value="1"/>
</dbReference>
<dbReference type="PROSITE" id="PS00039">
    <property type="entry name" value="DEAD_ATP_HELICASE"/>
    <property type="match status" value="1"/>
</dbReference>
<dbReference type="SUPFAM" id="SSF52540">
    <property type="entry name" value="P-loop containing nucleoside triphosphate hydrolases"/>
    <property type="match status" value="1"/>
</dbReference>
<dbReference type="GO" id="GO:0042254">
    <property type="term" value="P:ribosome biogenesis"/>
    <property type="evidence" value="ECO:0000318"/>
    <property type="project" value="GO_Central"/>
</dbReference>
<dbReference type="GO" id="GO:0005634">
    <property type="term" value="C:nucleus"/>
    <property type="evidence" value="ECO:0000318"/>
    <property type="project" value="GO_Central"/>
</dbReference>
<keyword evidence="1 4" id="KW-0547">Nucleotide-binding</keyword>
<dbReference type="AlphaFoldDB" id="A2ETP9"/>
<dbReference type="OrthoDB" id="422663at2759"/>
<keyword evidence="4" id="KW-0694">RNA-binding</keyword>
<accession>A2ETP9</accession>
<comment type="domain">
    <text evidence="4">The Q motif is unique to and characteristic of the DEAD box family of RNA helicases and controls ATP binding and hydrolysis.</text>
</comment>
<dbReference type="Proteomes" id="UP000001542">
    <property type="component" value="Unassembled WGS sequence"/>
</dbReference>
<dbReference type="GO" id="GO:0016787">
    <property type="term" value="F:hydrolase activity"/>
    <property type="evidence" value="ECO:0007669"/>
    <property type="project" value="UniProtKB-KW"/>
</dbReference>
<dbReference type="GO" id="GO:0003724">
    <property type="term" value="F:RNA helicase activity"/>
    <property type="evidence" value="ECO:0007669"/>
    <property type="project" value="UniProtKB-EC"/>
</dbReference>
<dbReference type="VEuPathDB" id="TrichDB:TVAGG3_0046450"/>
<dbReference type="eggNOG" id="KOG0348">
    <property type="taxonomic scope" value="Eukaryota"/>
</dbReference>
<comment type="catalytic activity">
    <reaction evidence="4">
        <text>ATP + H2O = ADP + phosphate + H(+)</text>
        <dbReference type="Rhea" id="RHEA:13065"/>
        <dbReference type="ChEBI" id="CHEBI:15377"/>
        <dbReference type="ChEBI" id="CHEBI:15378"/>
        <dbReference type="ChEBI" id="CHEBI:30616"/>
        <dbReference type="ChEBI" id="CHEBI:43474"/>
        <dbReference type="ChEBI" id="CHEBI:456216"/>
        <dbReference type="EC" id="3.6.4.13"/>
    </reaction>
</comment>
<dbReference type="PANTHER" id="PTHR24031">
    <property type="entry name" value="RNA HELICASE"/>
    <property type="match status" value="1"/>
</dbReference>
<dbReference type="InterPro" id="IPR014001">
    <property type="entry name" value="Helicase_ATP-bd"/>
</dbReference>
<reference evidence="6" key="2">
    <citation type="journal article" date="2007" name="Science">
        <title>Draft genome sequence of the sexually transmitted pathogen Trichomonas vaginalis.</title>
        <authorList>
            <person name="Carlton J.M."/>
            <person name="Hirt R.P."/>
            <person name="Silva J.C."/>
            <person name="Delcher A.L."/>
            <person name="Schatz M."/>
            <person name="Zhao Q."/>
            <person name="Wortman J.R."/>
            <person name="Bidwell S.L."/>
            <person name="Alsmark U.C.M."/>
            <person name="Besteiro S."/>
            <person name="Sicheritz-Ponten T."/>
            <person name="Noel C.J."/>
            <person name="Dacks J.B."/>
            <person name="Foster P.G."/>
            <person name="Simillion C."/>
            <person name="Van de Peer Y."/>
            <person name="Miranda-Saavedra D."/>
            <person name="Barton G.J."/>
            <person name="Westrop G.D."/>
            <person name="Mueller S."/>
            <person name="Dessi D."/>
            <person name="Fiori P.L."/>
            <person name="Ren Q."/>
            <person name="Paulsen I."/>
            <person name="Zhang H."/>
            <person name="Bastida-Corcuera F.D."/>
            <person name="Simoes-Barbosa A."/>
            <person name="Brown M.T."/>
            <person name="Hayes R.D."/>
            <person name="Mukherjee M."/>
            <person name="Okumura C.Y."/>
            <person name="Schneider R."/>
            <person name="Smith A.J."/>
            <person name="Vanacova S."/>
            <person name="Villalvazo M."/>
            <person name="Haas B.J."/>
            <person name="Pertea M."/>
            <person name="Feldblyum T.V."/>
            <person name="Utterback T.R."/>
            <person name="Shu C.L."/>
            <person name="Osoegawa K."/>
            <person name="de Jong P.J."/>
            <person name="Hrdy I."/>
            <person name="Horvathova L."/>
            <person name="Zubacova Z."/>
            <person name="Dolezal P."/>
            <person name="Malik S.B."/>
            <person name="Logsdon J.M. Jr."/>
            <person name="Henze K."/>
            <person name="Gupta A."/>
            <person name="Wang C.C."/>
            <person name="Dunne R.L."/>
            <person name="Upcroft J.A."/>
            <person name="Upcroft P."/>
            <person name="White O."/>
            <person name="Salzberg S.L."/>
            <person name="Tang P."/>
            <person name="Chiu C.-H."/>
            <person name="Lee Y.-S."/>
            <person name="Embley T.M."/>
            <person name="Coombs G.H."/>
            <person name="Mottram J.C."/>
            <person name="Tachezy J."/>
            <person name="Fraser-Liggett C.M."/>
            <person name="Johnson P.J."/>
        </authorList>
    </citation>
    <scope>NUCLEOTIDE SEQUENCE [LARGE SCALE GENOMIC DNA]</scope>
    <source>
        <strain evidence="6">G3</strain>
    </source>
</reference>
<evidence type="ECO:0000313" key="7">
    <source>
        <dbReference type="Proteomes" id="UP000001542"/>
    </source>
</evidence>
<evidence type="ECO:0000256" key="2">
    <source>
        <dbReference type="ARBA" id="ARBA00022801"/>
    </source>
</evidence>
<reference evidence="6" key="1">
    <citation type="submission" date="2006-10" db="EMBL/GenBank/DDBJ databases">
        <authorList>
            <person name="Amadeo P."/>
            <person name="Zhao Q."/>
            <person name="Wortman J."/>
            <person name="Fraser-Liggett C."/>
            <person name="Carlton J."/>
        </authorList>
    </citation>
    <scope>NUCLEOTIDE SEQUENCE</scope>
    <source>
        <strain evidence="6">G3</strain>
    </source>
</reference>
<evidence type="ECO:0000259" key="5">
    <source>
        <dbReference type="PROSITE" id="PS51192"/>
    </source>
</evidence>
<dbReference type="KEGG" id="tva:4761775"/>
<dbReference type="GO" id="GO:0003723">
    <property type="term" value="F:RNA binding"/>
    <property type="evidence" value="ECO:0007669"/>
    <property type="project" value="UniProtKB-UniRule"/>
</dbReference>
<organism evidence="6 7">
    <name type="scientific">Trichomonas vaginalis (strain ATCC PRA-98 / G3)</name>
    <dbReference type="NCBI Taxonomy" id="412133"/>
    <lineage>
        <taxon>Eukaryota</taxon>
        <taxon>Metamonada</taxon>
        <taxon>Parabasalia</taxon>
        <taxon>Trichomonadida</taxon>
        <taxon>Trichomonadidae</taxon>
        <taxon>Trichomonas</taxon>
    </lineage>
</organism>
<dbReference type="SMR" id="A2ETP9"/>
<dbReference type="OMA" id="ITHHELM"/>
<dbReference type="Pfam" id="PF00270">
    <property type="entry name" value="DEAD"/>
    <property type="match status" value="1"/>
</dbReference>
<dbReference type="InterPro" id="IPR011545">
    <property type="entry name" value="DEAD/DEAH_box_helicase_dom"/>
</dbReference>
<comment type="similarity">
    <text evidence="4">Belongs to the DEAD box helicase family.</text>
</comment>
<proteinExistence type="inferred from homology"/>
<evidence type="ECO:0000256" key="3">
    <source>
        <dbReference type="ARBA" id="ARBA00022840"/>
    </source>
</evidence>
<keyword evidence="2 4" id="KW-0378">Hydrolase</keyword>